<protein>
    <recommendedName>
        <fullName evidence="1">PpiC domain-containing protein</fullName>
    </recommendedName>
</protein>
<organism evidence="2">
    <name type="scientific">marine sediment metagenome</name>
    <dbReference type="NCBI Taxonomy" id="412755"/>
    <lineage>
        <taxon>unclassified sequences</taxon>
        <taxon>metagenomes</taxon>
        <taxon>ecological metagenomes</taxon>
    </lineage>
</organism>
<dbReference type="EMBL" id="BARU01000417">
    <property type="protein sequence ID" value="GAH20437.1"/>
    <property type="molecule type" value="Genomic_DNA"/>
</dbReference>
<sequence>EILEDSTMYTNGRFDPQKYLEVLLNPANRYFLYEMRNRIREEYPVTKLNLMYTSGIKVTQTEILKFYQEESLKVKVTYIPFRVEDYLNKVSVREAELMDYYAVHKAEYETSEGIRLKSVSFEVKPSLTDEMEAKREIDDIYNLYNGGMNFDTLAMDYSQDGNTNQDGGDLGFIKRGELDPEMEKVTFSLKKGEVSKPFQTSFGWHILKVTDSKGRERRISHILIRIATGYETISGIREKINNFKNGVKEAGFEESAKLSNLETTEFVLYKEDSDLVPEIGWVVGISNFIFSKKRKENDVIGPFIGYDSNFHLFLVGTYIEPRIKNFEEIKENIEEKVQREKALDIAKEDAQRCFEKIKEGKSLNQAASIFHKKPRTTNFFSMRDFIPEVPYSSEFYGLAFTMKKGDIGLTSTKKGTFIIELVERKEAEKEDFEQLSATLFVNIMMKKRNDYLSYWLQELRKNAKIDDDRYLIDMY</sequence>
<feature type="non-terminal residue" evidence="2">
    <location>
        <position position="1"/>
    </location>
</feature>
<dbReference type="InterPro" id="IPR000297">
    <property type="entry name" value="PPIase_PpiC"/>
</dbReference>
<dbReference type="InterPro" id="IPR050245">
    <property type="entry name" value="PrsA_foldase"/>
</dbReference>
<proteinExistence type="predicted"/>
<dbReference type="InterPro" id="IPR023058">
    <property type="entry name" value="PPIase_PpiC_CS"/>
</dbReference>
<dbReference type="InterPro" id="IPR046357">
    <property type="entry name" value="PPIase_dom_sf"/>
</dbReference>
<dbReference type="SUPFAM" id="SSF54534">
    <property type="entry name" value="FKBP-like"/>
    <property type="match status" value="1"/>
</dbReference>
<feature type="domain" description="PpiC" evidence="1">
    <location>
        <begin position="111"/>
        <end position="211"/>
    </location>
</feature>
<dbReference type="PROSITE" id="PS01096">
    <property type="entry name" value="PPIC_PPIASE_1"/>
    <property type="match status" value="1"/>
</dbReference>
<dbReference type="GO" id="GO:0003755">
    <property type="term" value="F:peptidyl-prolyl cis-trans isomerase activity"/>
    <property type="evidence" value="ECO:0007669"/>
    <property type="project" value="InterPro"/>
</dbReference>
<accession>X1DJR5</accession>
<evidence type="ECO:0000259" key="1">
    <source>
        <dbReference type="PROSITE" id="PS50198"/>
    </source>
</evidence>
<dbReference type="PANTHER" id="PTHR47245">
    <property type="entry name" value="PEPTIDYLPROLYL ISOMERASE"/>
    <property type="match status" value="1"/>
</dbReference>
<evidence type="ECO:0000313" key="2">
    <source>
        <dbReference type="EMBL" id="GAH20437.1"/>
    </source>
</evidence>
<dbReference type="PROSITE" id="PS50198">
    <property type="entry name" value="PPIC_PPIASE_2"/>
    <property type="match status" value="1"/>
</dbReference>
<dbReference type="Pfam" id="PF00639">
    <property type="entry name" value="Rotamase"/>
    <property type="match status" value="1"/>
</dbReference>
<dbReference type="Gene3D" id="3.10.50.40">
    <property type="match status" value="2"/>
</dbReference>
<reference evidence="2" key="1">
    <citation type="journal article" date="2014" name="Front. Microbiol.">
        <title>High frequency of phylogenetically diverse reductive dehalogenase-homologous genes in deep subseafloor sedimentary metagenomes.</title>
        <authorList>
            <person name="Kawai M."/>
            <person name="Futagami T."/>
            <person name="Toyoda A."/>
            <person name="Takaki Y."/>
            <person name="Nishi S."/>
            <person name="Hori S."/>
            <person name="Arai W."/>
            <person name="Tsubouchi T."/>
            <person name="Morono Y."/>
            <person name="Uchiyama I."/>
            <person name="Ito T."/>
            <person name="Fujiyama A."/>
            <person name="Inagaki F."/>
            <person name="Takami H."/>
        </authorList>
    </citation>
    <scope>NUCLEOTIDE SEQUENCE</scope>
    <source>
        <strain evidence="2">Expedition CK06-06</strain>
    </source>
</reference>
<comment type="caution">
    <text evidence="2">The sequence shown here is derived from an EMBL/GenBank/DDBJ whole genome shotgun (WGS) entry which is preliminary data.</text>
</comment>
<dbReference type="PANTHER" id="PTHR47245:SF2">
    <property type="entry name" value="PEPTIDYL-PROLYL CIS-TRANS ISOMERASE HP_0175-RELATED"/>
    <property type="match status" value="1"/>
</dbReference>
<gene>
    <name evidence="2" type="ORF">S03H2_01431</name>
</gene>
<name>X1DJR5_9ZZZZ</name>
<dbReference type="AlphaFoldDB" id="X1DJR5"/>